<name>A0ACC9MPP1_9STAP</name>
<accession>A0ACC9MPP1</accession>
<gene>
    <name evidence="1" type="ORF">CW682_12320</name>
</gene>
<dbReference type="Proteomes" id="UP000233606">
    <property type="component" value="Unassembled WGS sequence"/>
</dbReference>
<reference evidence="1" key="1">
    <citation type="submission" date="2017-12" db="EMBL/GenBank/DDBJ databases">
        <title>Genomics of Macrococcus caseolyticus.</title>
        <authorList>
            <person name="MacFadyen A.C."/>
            <person name="Paterson G.K."/>
        </authorList>
    </citation>
    <scope>NUCLEOTIDE SEQUENCE</scope>
    <source>
        <strain evidence="1">5459_5_49</strain>
    </source>
</reference>
<evidence type="ECO:0000313" key="2">
    <source>
        <dbReference type="Proteomes" id="UP000233606"/>
    </source>
</evidence>
<protein>
    <submittedName>
        <fullName evidence="1">Uncharacterized protein</fullName>
    </submittedName>
</protein>
<evidence type="ECO:0000313" key="1">
    <source>
        <dbReference type="EMBL" id="PKE55322.1"/>
    </source>
</evidence>
<sequence>MNLLNCETAYSVYKTDNYDLFTFIESNRTISKTHVGKLAQQITDGYEMPPIIVKPNGEILDGQHRFEALKILERPIEFIIKNEIKQDTLQKSNTLVSKWTNKDHINFHMREGNEHYKELNDFIEYSELGVVTAARLLGKVGVKSTNQGVVDGSFIVTNKEDAYAFVDTVLIKIRASRPKDKIVHAVRKVYNVGIDNKRLVNCVNALYEELELISRIPAIAERIAVLYNKDLPKAERIKISKQTNGDVKLS</sequence>
<comment type="caution">
    <text evidence="1">The sequence shown here is derived from an EMBL/GenBank/DDBJ whole genome shotgun (WGS) entry which is preliminary data.</text>
</comment>
<organism evidence="1 2">
    <name type="scientific">Macrococcoides caseolyticum</name>
    <dbReference type="NCBI Taxonomy" id="69966"/>
    <lineage>
        <taxon>Bacteria</taxon>
        <taxon>Bacillati</taxon>
        <taxon>Bacillota</taxon>
        <taxon>Bacilli</taxon>
        <taxon>Bacillales</taxon>
        <taxon>Staphylococcaceae</taxon>
        <taxon>Macrococcoides</taxon>
    </lineage>
</organism>
<proteinExistence type="predicted"/>
<dbReference type="EMBL" id="PIWU01000034">
    <property type="protein sequence ID" value="PKE55322.1"/>
    <property type="molecule type" value="Genomic_DNA"/>
</dbReference>
<keyword evidence="2" id="KW-1185">Reference proteome</keyword>